<dbReference type="SUPFAM" id="SSF46785">
    <property type="entry name" value="Winged helix' DNA-binding domain"/>
    <property type="match status" value="1"/>
</dbReference>
<name>A0A3M0MHJ2_9RHOB</name>
<dbReference type="InterPro" id="IPR000524">
    <property type="entry name" value="Tscrpt_reg_HTH_GntR"/>
</dbReference>
<keyword evidence="6" id="KW-1185">Reference proteome</keyword>
<evidence type="ECO:0000259" key="4">
    <source>
        <dbReference type="PROSITE" id="PS50949"/>
    </source>
</evidence>
<dbReference type="SMART" id="SM00895">
    <property type="entry name" value="FCD"/>
    <property type="match status" value="1"/>
</dbReference>
<dbReference type="GO" id="GO:0003700">
    <property type="term" value="F:DNA-binding transcription factor activity"/>
    <property type="evidence" value="ECO:0007669"/>
    <property type="project" value="InterPro"/>
</dbReference>
<keyword evidence="3" id="KW-0804">Transcription</keyword>
<dbReference type="RefSeq" id="WP_122112385.1">
    <property type="nucleotide sequence ID" value="NZ_QOKZ01000003.1"/>
</dbReference>
<dbReference type="CDD" id="cd07377">
    <property type="entry name" value="WHTH_GntR"/>
    <property type="match status" value="1"/>
</dbReference>
<dbReference type="OrthoDB" id="7618373at2"/>
<dbReference type="PRINTS" id="PR00035">
    <property type="entry name" value="HTHGNTR"/>
</dbReference>
<dbReference type="PANTHER" id="PTHR43537">
    <property type="entry name" value="TRANSCRIPTIONAL REGULATOR, GNTR FAMILY"/>
    <property type="match status" value="1"/>
</dbReference>
<dbReference type="Proteomes" id="UP000273516">
    <property type="component" value="Unassembled WGS sequence"/>
</dbReference>
<keyword evidence="1" id="KW-0805">Transcription regulation</keyword>
<evidence type="ECO:0000256" key="3">
    <source>
        <dbReference type="ARBA" id="ARBA00023163"/>
    </source>
</evidence>
<evidence type="ECO:0000313" key="5">
    <source>
        <dbReference type="EMBL" id="RMC35764.1"/>
    </source>
</evidence>
<dbReference type="Gene3D" id="1.20.120.530">
    <property type="entry name" value="GntR ligand-binding domain-like"/>
    <property type="match status" value="1"/>
</dbReference>
<comment type="caution">
    <text evidence="5">The sequence shown here is derived from an EMBL/GenBank/DDBJ whole genome shotgun (WGS) entry which is preliminary data.</text>
</comment>
<dbReference type="InterPro" id="IPR011711">
    <property type="entry name" value="GntR_C"/>
</dbReference>
<evidence type="ECO:0000256" key="2">
    <source>
        <dbReference type="ARBA" id="ARBA00023125"/>
    </source>
</evidence>
<dbReference type="PANTHER" id="PTHR43537:SF45">
    <property type="entry name" value="GNTR FAMILY REGULATORY PROTEIN"/>
    <property type="match status" value="1"/>
</dbReference>
<dbReference type="InterPro" id="IPR036388">
    <property type="entry name" value="WH-like_DNA-bd_sf"/>
</dbReference>
<dbReference type="Gene3D" id="1.10.10.10">
    <property type="entry name" value="Winged helix-like DNA-binding domain superfamily/Winged helix DNA-binding domain"/>
    <property type="match status" value="1"/>
</dbReference>
<keyword evidence="2" id="KW-0238">DNA-binding</keyword>
<organism evidence="5 6">
    <name type="scientific">Paracoccus alkanivorans</name>
    <dbReference type="NCBI Taxonomy" id="2116655"/>
    <lineage>
        <taxon>Bacteria</taxon>
        <taxon>Pseudomonadati</taxon>
        <taxon>Pseudomonadota</taxon>
        <taxon>Alphaproteobacteria</taxon>
        <taxon>Rhodobacterales</taxon>
        <taxon>Paracoccaceae</taxon>
        <taxon>Paracoccus</taxon>
    </lineage>
</organism>
<dbReference type="InterPro" id="IPR036390">
    <property type="entry name" value="WH_DNA-bd_sf"/>
</dbReference>
<gene>
    <name evidence="5" type="ORF">C9E81_08355</name>
</gene>
<evidence type="ECO:0000256" key="1">
    <source>
        <dbReference type="ARBA" id="ARBA00023015"/>
    </source>
</evidence>
<protein>
    <submittedName>
        <fullName evidence="5">GntR family transcriptional regulator</fullName>
    </submittedName>
</protein>
<sequence length="294" mass="33940">MQLQHFQDDLCSVHHFAQNDLQSRRLKLCSDLYTDQYAGWTTRQLFFGDDRHILSGLCTGIHNRLTDIRKNLGSVERAYRLLKEMAASYEFKPDARLNEGELAKRLDTSRTPLREALNRLVAEGFLIFRSGQGFFCRSLTPGEIMDLYEARAAIECEAARLAAIRAKPADIRALEMFLIESRADYQPETSPVELVRLDEEFHLRLTALSGNAEMSRMLENMNGRIHYVRLIDLKTLCERNGPDIVTTEPHRRILEAIKRQDSDAAQKEMRNHIERRLESITENVRNAFAQLYAP</sequence>
<evidence type="ECO:0000313" key="6">
    <source>
        <dbReference type="Proteomes" id="UP000273516"/>
    </source>
</evidence>
<dbReference type="InterPro" id="IPR008920">
    <property type="entry name" value="TF_FadR/GntR_C"/>
</dbReference>
<proteinExistence type="predicted"/>
<reference evidence="5 6" key="1">
    <citation type="submission" date="2018-07" db="EMBL/GenBank/DDBJ databases">
        <authorList>
            <person name="Zhang Y."/>
            <person name="Wang L."/>
            <person name="Ma S."/>
        </authorList>
    </citation>
    <scope>NUCLEOTIDE SEQUENCE [LARGE SCALE GENOMIC DNA]</scope>
    <source>
        <strain evidence="5 6">4-2</strain>
    </source>
</reference>
<dbReference type="SUPFAM" id="SSF48008">
    <property type="entry name" value="GntR ligand-binding domain-like"/>
    <property type="match status" value="1"/>
</dbReference>
<dbReference type="SMART" id="SM00345">
    <property type="entry name" value="HTH_GNTR"/>
    <property type="match status" value="1"/>
</dbReference>
<accession>A0A3M0MHJ2</accession>
<dbReference type="PROSITE" id="PS50949">
    <property type="entry name" value="HTH_GNTR"/>
    <property type="match status" value="1"/>
</dbReference>
<dbReference type="Pfam" id="PF07729">
    <property type="entry name" value="FCD"/>
    <property type="match status" value="1"/>
</dbReference>
<dbReference type="GO" id="GO:0003677">
    <property type="term" value="F:DNA binding"/>
    <property type="evidence" value="ECO:0007669"/>
    <property type="project" value="UniProtKB-KW"/>
</dbReference>
<dbReference type="Pfam" id="PF00392">
    <property type="entry name" value="GntR"/>
    <property type="match status" value="1"/>
</dbReference>
<dbReference type="AlphaFoldDB" id="A0A3M0MHJ2"/>
<dbReference type="EMBL" id="QOKZ01000003">
    <property type="protein sequence ID" value="RMC35764.1"/>
    <property type="molecule type" value="Genomic_DNA"/>
</dbReference>
<feature type="domain" description="HTH gntR-type" evidence="4">
    <location>
        <begin position="72"/>
        <end position="139"/>
    </location>
</feature>